<reference evidence="4 5" key="1">
    <citation type="submission" date="2007-06" db="EMBL/GenBank/DDBJ databases">
        <authorList>
            <person name="Shimkets L."/>
            <person name="Ferriera S."/>
            <person name="Johnson J."/>
            <person name="Kravitz S."/>
            <person name="Beeson K."/>
            <person name="Sutton G."/>
            <person name="Rogers Y.-H."/>
            <person name="Friedman R."/>
            <person name="Frazier M."/>
            <person name="Venter J.C."/>
        </authorList>
    </citation>
    <scope>NUCLEOTIDE SEQUENCE [LARGE SCALE GENOMIC DNA]</scope>
    <source>
        <strain evidence="4 5">SIR-1</strain>
    </source>
</reference>
<evidence type="ECO:0000256" key="2">
    <source>
        <dbReference type="PROSITE-ProRule" id="PRU00703"/>
    </source>
</evidence>
<organism evidence="4 5">
    <name type="scientific">Plesiocystis pacifica SIR-1</name>
    <dbReference type="NCBI Taxonomy" id="391625"/>
    <lineage>
        <taxon>Bacteria</taxon>
        <taxon>Pseudomonadati</taxon>
        <taxon>Myxococcota</taxon>
        <taxon>Polyangia</taxon>
        <taxon>Nannocystales</taxon>
        <taxon>Nannocystaceae</taxon>
        <taxon>Plesiocystis</taxon>
    </lineage>
</organism>
<dbReference type="eggNOG" id="COG0517">
    <property type="taxonomic scope" value="Bacteria"/>
</dbReference>
<keyword evidence="5" id="KW-1185">Reference proteome</keyword>
<keyword evidence="1 2" id="KW-0129">CBS domain</keyword>
<sequence length="138" mass="15247">MKRNESISKIMTSEVQTVHVGQKLSEVRRQLADNAYHHVPVVSGKQLVGMISATDMLRLSLAVYGVDERALDAMLDSQHTIESVMTKELTTLSAKDTVRHAAEVLGEGRFHSLPVVEDGDLVGLVTTTDLIRYLLAQY</sequence>
<dbReference type="Proteomes" id="UP000005801">
    <property type="component" value="Unassembled WGS sequence"/>
</dbReference>
<dbReference type="SMART" id="SM00116">
    <property type="entry name" value="CBS"/>
    <property type="match status" value="2"/>
</dbReference>
<dbReference type="InterPro" id="IPR051257">
    <property type="entry name" value="Diverse_CBS-Domain"/>
</dbReference>
<accession>A6FX72</accession>
<feature type="domain" description="CBS" evidence="3">
    <location>
        <begin position="11"/>
        <end position="68"/>
    </location>
</feature>
<dbReference type="EMBL" id="ABCS01000001">
    <property type="protein sequence ID" value="EDM81896.1"/>
    <property type="molecule type" value="Genomic_DNA"/>
</dbReference>
<protein>
    <submittedName>
        <fullName evidence="4">CBS domain containing membrane protein</fullName>
    </submittedName>
</protein>
<name>A6FX72_9BACT</name>
<dbReference type="Gene3D" id="3.10.580.10">
    <property type="entry name" value="CBS-domain"/>
    <property type="match status" value="2"/>
</dbReference>
<dbReference type="PANTHER" id="PTHR43080:SF2">
    <property type="entry name" value="CBS DOMAIN-CONTAINING PROTEIN"/>
    <property type="match status" value="1"/>
</dbReference>
<dbReference type="OrthoDB" id="9802114at2"/>
<dbReference type="SUPFAM" id="SSF54631">
    <property type="entry name" value="CBS-domain pair"/>
    <property type="match status" value="1"/>
</dbReference>
<dbReference type="Pfam" id="PF00571">
    <property type="entry name" value="CBS"/>
    <property type="match status" value="2"/>
</dbReference>
<dbReference type="RefSeq" id="WP_006969071.1">
    <property type="nucleotide sequence ID" value="NZ_ABCS01000001.1"/>
</dbReference>
<dbReference type="AlphaFoldDB" id="A6FX72"/>
<dbReference type="STRING" id="391625.PPSIR1_05498"/>
<evidence type="ECO:0000259" key="3">
    <source>
        <dbReference type="PROSITE" id="PS51371"/>
    </source>
</evidence>
<gene>
    <name evidence="4" type="ORF">PPSIR1_05498</name>
</gene>
<evidence type="ECO:0000313" key="5">
    <source>
        <dbReference type="Proteomes" id="UP000005801"/>
    </source>
</evidence>
<evidence type="ECO:0000256" key="1">
    <source>
        <dbReference type="ARBA" id="ARBA00023122"/>
    </source>
</evidence>
<proteinExistence type="predicted"/>
<feature type="domain" description="CBS" evidence="3">
    <location>
        <begin position="85"/>
        <end position="138"/>
    </location>
</feature>
<dbReference type="InterPro" id="IPR000644">
    <property type="entry name" value="CBS_dom"/>
</dbReference>
<dbReference type="InterPro" id="IPR046342">
    <property type="entry name" value="CBS_dom_sf"/>
</dbReference>
<evidence type="ECO:0000313" key="4">
    <source>
        <dbReference type="EMBL" id="EDM81896.1"/>
    </source>
</evidence>
<dbReference type="PROSITE" id="PS51371">
    <property type="entry name" value="CBS"/>
    <property type="match status" value="2"/>
</dbReference>
<dbReference type="PANTHER" id="PTHR43080">
    <property type="entry name" value="CBS DOMAIN-CONTAINING PROTEIN CBSX3, MITOCHONDRIAL"/>
    <property type="match status" value="1"/>
</dbReference>
<comment type="caution">
    <text evidence="4">The sequence shown here is derived from an EMBL/GenBank/DDBJ whole genome shotgun (WGS) entry which is preliminary data.</text>
</comment>